<sequence>MSQNERSFFDHLKNKTNVNPADLFKLADSVSQANLRDEKTVRQLIAQVSRLANVPVPKEKEDQIVKAILNNDVPTDLASLTKMFNNTKK</sequence>
<dbReference type="InterPro" id="IPR025942">
    <property type="entry name" value="SpoVIF"/>
</dbReference>
<evidence type="ECO:0000313" key="1">
    <source>
        <dbReference type="EMBL" id="KOO39359.1"/>
    </source>
</evidence>
<dbReference type="PATRIC" id="fig|136160.3.peg.2664"/>
<dbReference type="Pfam" id="PF14069">
    <property type="entry name" value="SpoVIF"/>
    <property type="match status" value="1"/>
</dbReference>
<reference evidence="1" key="1">
    <citation type="submission" date="2015-08" db="EMBL/GenBank/DDBJ databases">
        <title>Complete DNA Sequence of Pseudomonas syringae pv. actinidiae, the Causal Agent of Kiwifruit Canker Disease.</title>
        <authorList>
            <person name="Rikkerink E.H.A."/>
            <person name="Fineran P.C."/>
        </authorList>
    </citation>
    <scope>NUCLEOTIDE SEQUENCE</scope>
    <source>
        <strain evidence="1">DSM 13666</strain>
    </source>
</reference>
<protein>
    <submittedName>
        <fullName evidence="1">ATP synthase</fullName>
    </submittedName>
</protein>
<comment type="caution">
    <text evidence="1">The sequence shown here is derived from an EMBL/GenBank/DDBJ whole genome shotgun (WGS) entry which is preliminary data.</text>
</comment>
<dbReference type="RefSeq" id="WP_010897804.1">
    <property type="nucleotide sequence ID" value="NZ_CP040441.1"/>
</dbReference>
<accession>A0A0M0KKL0</accession>
<name>A0A0M0KKL0_ALKHA</name>
<gene>
    <name evidence="1" type="ORF">AMD02_11280</name>
</gene>
<proteinExistence type="predicted"/>
<dbReference type="OMA" id="MNPSNME"/>
<dbReference type="GeneID" id="87597260"/>
<organism evidence="1">
    <name type="scientific">Halalkalibacterium halodurans</name>
    <name type="common">Bacillus halodurans</name>
    <dbReference type="NCBI Taxonomy" id="86665"/>
    <lineage>
        <taxon>Bacteria</taxon>
        <taxon>Bacillati</taxon>
        <taxon>Bacillota</taxon>
        <taxon>Bacilli</taxon>
        <taxon>Bacillales</taxon>
        <taxon>Bacillaceae</taxon>
        <taxon>Halalkalibacterium (ex Joshi et al. 2022)</taxon>
    </lineage>
</organism>
<dbReference type="EMBL" id="LILD01000001">
    <property type="protein sequence ID" value="KOO39359.1"/>
    <property type="molecule type" value="Genomic_DNA"/>
</dbReference>
<dbReference type="AlphaFoldDB" id="A0A0M0KKL0"/>